<dbReference type="OrthoDB" id="3064516at2759"/>
<dbReference type="Gene3D" id="1.10.8.270">
    <property type="entry name" value="putative rabgap domain of human tbc1 domain family member 14 like domains"/>
    <property type="match status" value="1"/>
</dbReference>
<dbReference type="GO" id="GO:0046872">
    <property type="term" value="F:metal ion binding"/>
    <property type="evidence" value="ECO:0007669"/>
    <property type="project" value="UniProtKB-KW"/>
</dbReference>
<evidence type="ECO:0000256" key="6">
    <source>
        <dbReference type="PIRSR" id="PIRSR610159-1"/>
    </source>
</evidence>
<evidence type="ECO:0000256" key="8">
    <source>
        <dbReference type="SAM" id="MobiDB-lite"/>
    </source>
</evidence>
<dbReference type="Pfam" id="PF01546">
    <property type="entry name" value="Peptidase_M20"/>
    <property type="match status" value="1"/>
</dbReference>
<sequence length="895" mass="100913">MAAGGSLLLLVLFSIAVAAVGFLSEEEEAQVEHFQQYLRICTSHPNPDYAGAVSFLSALASSIGLETLTFEFTPGKPLLLLSWLGSDPSLPSLLLNSHLDSVPADSSSWVHPPYAAYRDTEGRIFARGAQDDKSIAIQYIEAIRKLKARGFSPLRTIHVSLVPDEEIGGLDGHAKFVSSEEFRVLNVGFMLDEGQASPTDEFRVFYADRLPWSLIVNVEGAPGHGSKMYDGSAMEHLMECLEAVARFRDSQFDQVKAGIKAQSEVISINLVYLKAGILTPTGFVMNLQPSEAEVGFDLRLPPTENVDVLRKRIEEEWAPTSSNMSYKLTQKGPYRDIAERPLVTPTNESNPWWSVFKQAISNSGGKLGKPEILTSTTDARFLRQMGIPVLGFSPMANTPILLHDHNEFLKDTVFLNGIKVYESVISAVHRVQTEEQRFSLGFLSPGREERAYERREDTSLGDWKLKMGRKGVPEWLNSSLWSSKPYSNYLSINALETLRPDSPPRPSSTPSPSPSWSEVPPSESSSISTDPGPPRFSPEEIAHQSQIVNELSKRVINVGELRRLVCQGIPDGGRIRPTIWKLLLHYLPNGRALWAHELEKKRLQYQSFKVELLQNPSDISRRMIDKAHAISGESNSEAKGLLQRSAITDDDHPLSLLPTSVWNRFFQEAELIEQIDRDVKRTFPDMEFFSGDSCYAKSNQESLRRILIVFAKLNPEIRYVQGMNEVLAPLFYVFRNDPQEINAAHVEADTFFCFVELLSEFRVNFYKQIDNSVVGIHCTIAKLSLLLKKHDEELWRHLEYTTKVNPQFYAFRWIRLLLAREFDFLDCLNIWDTILSDPEGPQETLLRICCAMLILVRQHLLAGDFTSNLTLLQHYPVTNIGHLLHVANMLRGTLL</sequence>
<protein>
    <recommendedName>
        <fullName evidence="3">N-acyl-aliphatic-L-amino acid amidohydrolase</fullName>
        <ecNumber evidence="3">3.5.1.14</ecNumber>
    </recommendedName>
    <alternativeName>
        <fullName evidence="5">N-acyl-L-amino-acid amidohydrolase</fullName>
    </alternativeName>
</protein>
<dbReference type="EC" id="3.5.1.14" evidence="3"/>
<dbReference type="PANTHER" id="PTHR45892:SF3">
    <property type="entry name" value="PUTATIVE-RELATED"/>
    <property type="match status" value="1"/>
</dbReference>
<evidence type="ECO:0000313" key="11">
    <source>
        <dbReference type="EMBL" id="KAG0503728.1"/>
    </source>
</evidence>
<gene>
    <name evidence="11" type="ORF">HPP92_003800</name>
</gene>
<evidence type="ECO:0000256" key="3">
    <source>
        <dbReference type="ARBA" id="ARBA00011913"/>
    </source>
</evidence>
<keyword evidence="4" id="KW-0378">Hydrolase</keyword>
<comment type="caution">
    <text evidence="11">The sequence shown here is derived from an EMBL/GenBank/DDBJ whole genome shotgun (WGS) entry which is preliminary data.</text>
</comment>
<feature type="compositionally biased region" description="Low complexity" evidence="8">
    <location>
        <begin position="514"/>
        <end position="530"/>
    </location>
</feature>
<dbReference type="InterPro" id="IPR000195">
    <property type="entry name" value="Rab-GAP-TBC_dom"/>
</dbReference>
<evidence type="ECO:0000256" key="5">
    <source>
        <dbReference type="ARBA" id="ARBA00029656"/>
    </source>
</evidence>
<feature type="compositionally biased region" description="Pro residues" evidence="8">
    <location>
        <begin position="501"/>
        <end position="513"/>
    </location>
</feature>
<keyword evidence="9" id="KW-0732">Signal</keyword>
<dbReference type="Pfam" id="PF00566">
    <property type="entry name" value="RabGAP-TBC"/>
    <property type="match status" value="1"/>
</dbReference>
<evidence type="ECO:0000256" key="4">
    <source>
        <dbReference type="ARBA" id="ARBA00022801"/>
    </source>
</evidence>
<evidence type="ECO:0000256" key="2">
    <source>
        <dbReference type="ARBA" id="ARBA00006247"/>
    </source>
</evidence>
<comment type="subcellular location">
    <subcellularLocation>
        <location evidence="1">Cytoplasm</location>
    </subcellularLocation>
</comment>
<dbReference type="AlphaFoldDB" id="A0A835S6Y1"/>
<evidence type="ECO:0000259" key="10">
    <source>
        <dbReference type="PROSITE" id="PS50086"/>
    </source>
</evidence>
<feature type="signal peptide" evidence="9">
    <location>
        <begin position="1"/>
        <end position="18"/>
    </location>
</feature>
<dbReference type="PROSITE" id="PS00759">
    <property type="entry name" value="ARGE_DAPE_CPG2_2"/>
    <property type="match status" value="1"/>
</dbReference>
<dbReference type="SUPFAM" id="SSF47923">
    <property type="entry name" value="Ypt/Rab-GAP domain of gyp1p"/>
    <property type="match status" value="2"/>
</dbReference>
<dbReference type="Gene3D" id="1.10.150.900">
    <property type="match status" value="1"/>
</dbReference>
<dbReference type="InterPro" id="IPR036264">
    <property type="entry name" value="Bact_exopeptidase_dim_dom"/>
</dbReference>
<dbReference type="SUPFAM" id="SSF55031">
    <property type="entry name" value="Bacterial exopeptidase dimerisation domain"/>
    <property type="match status" value="1"/>
</dbReference>
<dbReference type="Proteomes" id="UP000639772">
    <property type="component" value="Chromosome 1"/>
</dbReference>
<evidence type="ECO:0000313" key="12">
    <source>
        <dbReference type="Proteomes" id="UP000639772"/>
    </source>
</evidence>
<feature type="region of interest" description="Disordered" evidence="8">
    <location>
        <begin position="497"/>
        <end position="538"/>
    </location>
</feature>
<dbReference type="PROSITE" id="PS50086">
    <property type="entry name" value="TBC_RABGAP"/>
    <property type="match status" value="1"/>
</dbReference>
<dbReference type="FunFam" id="1.10.472.80:FF:000009">
    <property type="entry name" value="TBC1 domain family member 13"/>
    <property type="match status" value="1"/>
</dbReference>
<feature type="active site" evidence="6">
    <location>
        <position position="100"/>
    </location>
</feature>
<keyword evidence="7" id="KW-0862">Zinc</keyword>
<feature type="binding site" evidence="7">
    <location>
        <position position="403"/>
    </location>
    <ligand>
        <name>Zn(2+)</name>
        <dbReference type="ChEBI" id="CHEBI:29105"/>
        <label>2</label>
    </ligand>
</feature>
<feature type="binding site" evidence="7">
    <location>
        <position position="98"/>
    </location>
    <ligand>
        <name>Zn(2+)</name>
        <dbReference type="ChEBI" id="CHEBI:29105"/>
        <label>1</label>
    </ligand>
</feature>
<name>A0A835S6Y1_VANPL</name>
<dbReference type="InterPro" id="IPR001261">
    <property type="entry name" value="ArgE/DapE_CS"/>
</dbReference>
<dbReference type="Gene3D" id="3.30.70.360">
    <property type="match status" value="1"/>
</dbReference>
<dbReference type="InterPro" id="IPR011650">
    <property type="entry name" value="Peptidase_M20_dimer"/>
</dbReference>
<feature type="chain" id="PRO_5032534400" description="N-acyl-aliphatic-L-amino acid amidohydrolase" evidence="9">
    <location>
        <begin position="19"/>
        <end position="895"/>
    </location>
</feature>
<dbReference type="PANTHER" id="PTHR45892">
    <property type="entry name" value="AMINOACYLASE-1"/>
    <property type="match status" value="1"/>
</dbReference>
<evidence type="ECO:0000256" key="7">
    <source>
        <dbReference type="PIRSR" id="PIRSR610159-2"/>
    </source>
</evidence>
<evidence type="ECO:0000256" key="9">
    <source>
        <dbReference type="SAM" id="SignalP"/>
    </source>
</evidence>
<feature type="binding site" evidence="7">
    <location>
        <position position="193"/>
    </location>
    <ligand>
        <name>Zn(2+)</name>
        <dbReference type="ChEBI" id="CHEBI:29105"/>
        <label>1</label>
    </ligand>
</feature>
<dbReference type="Gene3D" id="3.40.630.10">
    <property type="entry name" value="Zn peptidases"/>
    <property type="match status" value="1"/>
</dbReference>
<feature type="binding site" evidence="7">
    <location>
        <position position="131"/>
    </location>
    <ligand>
        <name>Zn(2+)</name>
        <dbReference type="ChEBI" id="CHEBI:29105"/>
        <label>2</label>
    </ligand>
</feature>
<dbReference type="FunFam" id="3.30.70.360:FF:000009">
    <property type="entry name" value="aminoacylase-1 isoform X1"/>
    <property type="match status" value="1"/>
</dbReference>
<dbReference type="Gene3D" id="1.10.472.80">
    <property type="entry name" value="Ypt/Rab-GAP domain of gyp1p, domain 3"/>
    <property type="match status" value="1"/>
</dbReference>
<comment type="cofactor">
    <cofactor evidence="7">
        <name>Zn(2+)</name>
        <dbReference type="ChEBI" id="CHEBI:29105"/>
    </cofactor>
    <text evidence="7">Binds 2 Zn(2+) ions per subunit.</text>
</comment>
<dbReference type="Pfam" id="PF07687">
    <property type="entry name" value="M20_dimer"/>
    <property type="match status" value="1"/>
</dbReference>
<dbReference type="FunFam" id="1.10.150.900:FF:000001">
    <property type="entry name" value="Aminoacylase-1, putative"/>
    <property type="match status" value="1"/>
</dbReference>
<evidence type="ECO:0000256" key="1">
    <source>
        <dbReference type="ARBA" id="ARBA00004496"/>
    </source>
</evidence>
<feature type="binding site" evidence="7">
    <location>
        <position position="131"/>
    </location>
    <ligand>
        <name>Zn(2+)</name>
        <dbReference type="ChEBI" id="CHEBI:29105"/>
        <label>1</label>
    </ligand>
</feature>
<dbReference type="SUPFAM" id="SSF53187">
    <property type="entry name" value="Zn-dependent exopeptidases"/>
    <property type="match status" value="1"/>
</dbReference>
<feature type="active site" description="Proton acceptor" evidence="6">
    <location>
        <position position="165"/>
    </location>
</feature>
<dbReference type="EMBL" id="JADCNM010000001">
    <property type="protein sequence ID" value="KAG0503728.1"/>
    <property type="molecule type" value="Genomic_DNA"/>
</dbReference>
<dbReference type="NCBIfam" id="TIGR01880">
    <property type="entry name" value="Ac-peptdase-euk"/>
    <property type="match status" value="1"/>
</dbReference>
<feature type="domain" description="Rab-GAP TBC" evidence="10">
    <location>
        <begin position="570"/>
        <end position="838"/>
    </location>
</feature>
<reference evidence="11 12" key="1">
    <citation type="journal article" date="2020" name="Nat. Food">
        <title>A phased Vanilla planifolia genome enables genetic improvement of flavour and production.</title>
        <authorList>
            <person name="Hasing T."/>
            <person name="Tang H."/>
            <person name="Brym M."/>
            <person name="Khazi F."/>
            <person name="Huang T."/>
            <person name="Chambers A.H."/>
        </authorList>
    </citation>
    <scope>NUCLEOTIDE SEQUENCE [LARGE SCALE GENOMIC DNA]</scope>
    <source>
        <tissue evidence="11">Leaf</tissue>
    </source>
</reference>
<dbReference type="InterPro" id="IPR035969">
    <property type="entry name" value="Rab-GAP_TBC_sf"/>
</dbReference>
<dbReference type="InterPro" id="IPR052083">
    <property type="entry name" value="Aminoacylase-1_M20A"/>
</dbReference>
<dbReference type="GO" id="GO:0005737">
    <property type="term" value="C:cytoplasm"/>
    <property type="evidence" value="ECO:0007669"/>
    <property type="project" value="UniProtKB-SubCell"/>
</dbReference>
<feature type="binding site" evidence="7">
    <location>
        <position position="166"/>
    </location>
    <ligand>
        <name>Zn(2+)</name>
        <dbReference type="ChEBI" id="CHEBI:29105"/>
        <label>2</label>
    </ligand>
</feature>
<comment type="similarity">
    <text evidence="2">Belongs to the peptidase M20A family.</text>
</comment>
<dbReference type="SMART" id="SM00164">
    <property type="entry name" value="TBC"/>
    <property type="match status" value="1"/>
</dbReference>
<proteinExistence type="inferred from homology"/>
<dbReference type="FunFam" id="1.10.8.270:FF:000024">
    <property type="entry name" value="TBC1 domain family member 13"/>
    <property type="match status" value="1"/>
</dbReference>
<dbReference type="GO" id="GO:0004046">
    <property type="term" value="F:aminoacylase activity"/>
    <property type="evidence" value="ECO:0007669"/>
    <property type="project" value="UniProtKB-EC"/>
</dbReference>
<dbReference type="GO" id="GO:0006520">
    <property type="term" value="P:amino acid metabolic process"/>
    <property type="evidence" value="ECO:0007669"/>
    <property type="project" value="InterPro"/>
</dbReference>
<dbReference type="InterPro" id="IPR002933">
    <property type="entry name" value="Peptidase_M20"/>
</dbReference>
<dbReference type="FunFam" id="3.40.630.10:FF:000019">
    <property type="entry name" value="Aminoacylase 1"/>
    <property type="match status" value="1"/>
</dbReference>
<keyword evidence="7" id="KW-0479">Metal-binding</keyword>
<dbReference type="InterPro" id="IPR010159">
    <property type="entry name" value="N-acyl_aa_amidohydrolase"/>
</dbReference>
<organism evidence="11 12">
    <name type="scientific">Vanilla planifolia</name>
    <name type="common">Vanilla</name>
    <dbReference type="NCBI Taxonomy" id="51239"/>
    <lineage>
        <taxon>Eukaryota</taxon>
        <taxon>Viridiplantae</taxon>
        <taxon>Streptophyta</taxon>
        <taxon>Embryophyta</taxon>
        <taxon>Tracheophyta</taxon>
        <taxon>Spermatophyta</taxon>
        <taxon>Magnoliopsida</taxon>
        <taxon>Liliopsida</taxon>
        <taxon>Asparagales</taxon>
        <taxon>Orchidaceae</taxon>
        <taxon>Vanilloideae</taxon>
        <taxon>Vanilleae</taxon>
        <taxon>Vanilla</taxon>
    </lineage>
</organism>
<accession>A0A835S6Y1</accession>